<dbReference type="SUPFAM" id="SSF48452">
    <property type="entry name" value="TPR-like"/>
    <property type="match status" value="2"/>
</dbReference>
<dbReference type="GO" id="GO:0042802">
    <property type="term" value="F:identical protein binding"/>
    <property type="evidence" value="ECO:0007669"/>
    <property type="project" value="InterPro"/>
</dbReference>
<dbReference type="SMART" id="SM00028">
    <property type="entry name" value="TPR"/>
    <property type="match status" value="3"/>
</dbReference>
<gene>
    <name evidence="2" type="ORF">HNR10_005456</name>
</gene>
<dbReference type="EMBL" id="JACCFS010000001">
    <property type="protein sequence ID" value="NYJ37575.1"/>
    <property type="molecule type" value="Genomic_DNA"/>
</dbReference>
<dbReference type="Gene3D" id="1.25.40.10">
    <property type="entry name" value="Tetratricopeptide repeat domain"/>
    <property type="match status" value="2"/>
</dbReference>
<dbReference type="PANTHER" id="PTHR46082:SF6">
    <property type="entry name" value="AAA+ ATPASE DOMAIN-CONTAINING PROTEIN-RELATED"/>
    <property type="match status" value="1"/>
</dbReference>
<name>A0A7Z0JDK1_9ACTN</name>
<dbReference type="PANTHER" id="PTHR46082">
    <property type="entry name" value="ATP/GTP-BINDING PROTEIN-RELATED"/>
    <property type="match status" value="1"/>
</dbReference>
<protein>
    <submittedName>
        <fullName evidence="2">Tetratricopeptide (TPR) repeat protein</fullName>
    </submittedName>
</protein>
<dbReference type="InterPro" id="IPR053137">
    <property type="entry name" value="NLR-like"/>
</dbReference>
<evidence type="ECO:0000313" key="2">
    <source>
        <dbReference type="EMBL" id="NYJ37575.1"/>
    </source>
</evidence>
<accession>A0A7Z0JDK1</accession>
<organism evidence="2 3">
    <name type="scientific">Nocardiopsis aegyptia</name>
    <dbReference type="NCBI Taxonomy" id="220378"/>
    <lineage>
        <taxon>Bacteria</taxon>
        <taxon>Bacillati</taxon>
        <taxon>Actinomycetota</taxon>
        <taxon>Actinomycetes</taxon>
        <taxon>Streptosporangiales</taxon>
        <taxon>Nocardiopsidaceae</taxon>
        <taxon>Nocardiopsis</taxon>
    </lineage>
</organism>
<reference evidence="2 3" key="1">
    <citation type="submission" date="2020-07" db="EMBL/GenBank/DDBJ databases">
        <title>Sequencing the genomes of 1000 actinobacteria strains.</title>
        <authorList>
            <person name="Klenk H.-P."/>
        </authorList>
    </citation>
    <scope>NUCLEOTIDE SEQUENCE [LARGE SCALE GENOMIC DNA]</scope>
    <source>
        <strain evidence="2 3">DSM 44442</strain>
    </source>
</reference>
<evidence type="ECO:0000256" key="1">
    <source>
        <dbReference type="SAM" id="MobiDB-lite"/>
    </source>
</evidence>
<dbReference type="InterPro" id="IPR011990">
    <property type="entry name" value="TPR-like_helical_dom_sf"/>
</dbReference>
<proteinExistence type="predicted"/>
<keyword evidence="3" id="KW-1185">Reference proteome</keyword>
<dbReference type="Proteomes" id="UP000572051">
    <property type="component" value="Unassembled WGS sequence"/>
</dbReference>
<evidence type="ECO:0000313" key="3">
    <source>
        <dbReference type="Proteomes" id="UP000572051"/>
    </source>
</evidence>
<dbReference type="InterPro" id="IPR011717">
    <property type="entry name" value="TPR-4"/>
</dbReference>
<dbReference type="AlphaFoldDB" id="A0A7Z0JDK1"/>
<dbReference type="InterPro" id="IPR019734">
    <property type="entry name" value="TPR_rpt"/>
</dbReference>
<comment type="caution">
    <text evidence="2">The sequence shown here is derived from an EMBL/GenBank/DDBJ whole genome shotgun (WGS) entry which is preliminary data.</text>
</comment>
<dbReference type="Pfam" id="PF07721">
    <property type="entry name" value="TPR_4"/>
    <property type="match status" value="1"/>
</dbReference>
<dbReference type="Pfam" id="PF13176">
    <property type="entry name" value="TPR_7"/>
    <property type="match status" value="1"/>
</dbReference>
<feature type="compositionally biased region" description="Basic and acidic residues" evidence="1">
    <location>
        <begin position="32"/>
        <end position="44"/>
    </location>
</feature>
<feature type="region of interest" description="Disordered" evidence="1">
    <location>
        <begin position="17"/>
        <end position="103"/>
    </location>
</feature>
<dbReference type="Pfam" id="PF13374">
    <property type="entry name" value="TPR_10"/>
    <property type="match status" value="1"/>
</dbReference>
<sequence>MSLLSFWRAFVRGTRLAGPSAQRSAGTARAASGERARERDERADTAAPEEQVADTSAAVAPVRVPAPKRLPAPSATHAMAEPADGTTRVVSRSAEPHVPTAGMRAASLERTLRSLVERLGTEHPDTITARNNLATKYAQMGRRQSAVQQFELALAEAVSVYGDEHPRTEIIRENLAWAYEDAGRPAEAASQWEVLLGERESQFGAADADTVEARIRLAVCLRRSGRPEAAVEHYEQAIRDVSSTERREELRLGLSAALTMTGGAAAAIDQLRLVLTARRRRLGKGHLDTLSVHHRLGRAHTQAGRPDEAVDVLREAYRVALNSSGDPEVRRLTMRLRRDLAGAYNAAGRHREANALL</sequence>
<dbReference type="Pfam" id="PF13424">
    <property type="entry name" value="TPR_12"/>
    <property type="match status" value="1"/>
</dbReference>
<feature type="compositionally biased region" description="Low complexity" evidence="1">
    <location>
        <begin position="57"/>
        <end position="73"/>
    </location>
</feature>